<dbReference type="EMBL" id="JBEWZI010000003">
    <property type="protein sequence ID" value="MET7013443.1"/>
    <property type="molecule type" value="Genomic_DNA"/>
</dbReference>
<feature type="domain" description="SUF system FeS cluster assembly SufBD core" evidence="1">
    <location>
        <begin position="85"/>
        <end position="306"/>
    </location>
</feature>
<evidence type="ECO:0000313" key="3">
    <source>
        <dbReference type="Proteomes" id="UP001549691"/>
    </source>
</evidence>
<dbReference type="RefSeq" id="WP_354599903.1">
    <property type="nucleotide sequence ID" value="NZ_JBEWZI010000003.1"/>
</dbReference>
<organism evidence="2 3">
    <name type="scientific">Uliginosibacterium flavum</name>
    <dbReference type="NCBI Taxonomy" id="1396831"/>
    <lineage>
        <taxon>Bacteria</taxon>
        <taxon>Pseudomonadati</taxon>
        <taxon>Pseudomonadota</taxon>
        <taxon>Betaproteobacteria</taxon>
        <taxon>Rhodocyclales</taxon>
        <taxon>Zoogloeaceae</taxon>
        <taxon>Uliginosibacterium</taxon>
    </lineage>
</organism>
<evidence type="ECO:0000313" key="2">
    <source>
        <dbReference type="EMBL" id="MET7013443.1"/>
    </source>
</evidence>
<gene>
    <name evidence="2" type="ORF">ABXR19_04525</name>
</gene>
<dbReference type="PANTHER" id="PTHR30508:SF6">
    <property type="entry name" value="UPF0051 PROTEIN MJ0034"/>
    <property type="match status" value="1"/>
</dbReference>
<accession>A0ABV2TIS4</accession>
<keyword evidence="3" id="KW-1185">Reference proteome</keyword>
<reference evidence="2 3" key="1">
    <citation type="submission" date="2024-07" db="EMBL/GenBank/DDBJ databases">
        <title>Uliginosibacterium flavum JJ3220;KACC:17644.</title>
        <authorList>
            <person name="Kim M.K."/>
        </authorList>
    </citation>
    <scope>NUCLEOTIDE SEQUENCE [LARGE SCALE GENOMIC DNA]</scope>
    <source>
        <strain evidence="2 3">KACC:17644</strain>
    </source>
</reference>
<dbReference type="InterPro" id="IPR037284">
    <property type="entry name" value="SUF_FeS_clus_asmbl_SufBD_sf"/>
</dbReference>
<dbReference type="SUPFAM" id="SSF101960">
    <property type="entry name" value="Stabilizer of iron transporter SufD"/>
    <property type="match status" value="1"/>
</dbReference>
<protein>
    <submittedName>
        <fullName evidence="2">SufD family Fe-S cluster assembly protein</fullName>
    </submittedName>
</protein>
<name>A0ABV2TIS4_9RHOO</name>
<sequence>MPDFQPILTLFNLAGQHPPAIPQAAHLVAYGQQLSSLRSLPGVKIEAESSEVCIAAHITIAAGVRLDQPVHLCFGMFEQHGEQDVHLTLTLEPGAQAELWSHCLFATPQAARHAMHGEFRLMEGAVLRYQEAHFHGTSGNIEVIPCAQVLLEKAARFHADFSLIRGRVGLLDMDYRVDVGEAGVAELLSRAYGFATDAIRIREQVELNGPGARGLLKTRVAVRGHAHADVCGIMEGNAAGARGHIDCMEVVRDQATASAEPQVRVCHPQAKITHEAAIGSVDSKQLETLMARGVTPDEAVDLIVRGMLA</sequence>
<comment type="caution">
    <text evidence="2">The sequence shown here is derived from an EMBL/GenBank/DDBJ whole genome shotgun (WGS) entry which is preliminary data.</text>
</comment>
<dbReference type="InterPro" id="IPR000825">
    <property type="entry name" value="SUF_FeS_clus_asmbl_SufBD_core"/>
</dbReference>
<dbReference type="Proteomes" id="UP001549691">
    <property type="component" value="Unassembled WGS sequence"/>
</dbReference>
<dbReference type="Pfam" id="PF01458">
    <property type="entry name" value="SUFBD_core"/>
    <property type="match status" value="1"/>
</dbReference>
<dbReference type="PANTHER" id="PTHR30508">
    <property type="entry name" value="FES CLUSTER ASSEMBLY PROTEIN SUF"/>
    <property type="match status" value="1"/>
</dbReference>
<proteinExistence type="predicted"/>
<dbReference type="InterPro" id="IPR055346">
    <property type="entry name" value="Fe-S_cluster_assembly_SufBD"/>
</dbReference>
<evidence type="ECO:0000259" key="1">
    <source>
        <dbReference type="Pfam" id="PF01458"/>
    </source>
</evidence>